<dbReference type="Proteomes" id="UP000824120">
    <property type="component" value="Chromosome 5"/>
</dbReference>
<reference evidence="1 2" key="1">
    <citation type="submission" date="2020-09" db="EMBL/GenBank/DDBJ databases">
        <title>De no assembly of potato wild relative species, Solanum commersonii.</title>
        <authorList>
            <person name="Cho K."/>
        </authorList>
    </citation>
    <scope>NUCLEOTIDE SEQUENCE [LARGE SCALE GENOMIC DNA]</scope>
    <source>
        <strain evidence="1">LZ3.2</strain>
        <tissue evidence="1">Leaf</tissue>
    </source>
</reference>
<organism evidence="1 2">
    <name type="scientific">Solanum commersonii</name>
    <name type="common">Commerson's wild potato</name>
    <name type="synonym">Commerson's nightshade</name>
    <dbReference type="NCBI Taxonomy" id="4109"/>
    <lineage>
        <taxon>Eukaryota</taxon>
        <taxon>Viridiplantae</taxon>
        <taxon>Streptophyta</taxon>
        <taxon>Embryophyta</taxon>
        <taxon>Tracheophyta</taxon>
        <taxon>Spermatophyta</taxon>
        <taxon>Magnoliopsida</taxon>
        <taxon>eudicotyledons</taxon>
        <taxon>Gunneridae</taxon>
        <taxon>Pentapetalae</taxon>
        <taxon>asterids</taxon>
        <taxon>lamiids</taxon>
        <taxon>Solanales</taxon>
        <taxon>Solanaceae</taxon>
        <taxon>Solanoideae</taxon>
        <taxon>Solaneae</taxon>
        <taxon>Solanum</taxon>
    </lineage>
</organism>
<dbReference type="EMBL" id="JACXVP010000005">
    <property type="protein sequence ID" value="KAG5606315.1"/>
    <property type="molecule type" value="Genomic_DNA"/>
</dbReference>
<sequence length="151" mass="17273">DHLAQLVGIADIFGDPPIDMVHHFCALAFSKFKFSNFRRWSTASRTHSSLAYWSIRGDHSHSATHLMFKKDVSNSITQDSIMNVHKKTQLTRARINYALKESSYDSPLPKNFKHTILASNESSSSTKVFKRPDTKDDSIFTQLFNHFKVPD</sequence>
<protein>
    <submittedName>
        <fullName evidence="1">Uncharacterized protein</fullName>
    </submittedName>
</protein>
<accession>A0A9J5Z068</accession>
<gene>
    <name evidence="1" type="ORF">H5410_027807</name>
</gene>
<feature type="non-terminal residue" evidence="1">
    <location>
        <position position="151"/>
    </location>
</feature>
<name>A0A9J5Z068_SOLCO</name>
<evidence type="ECO:0000313" key="2">
    <source>
        <dbReference type="Proteomes" id="UP000824120"/>
    </source>
</evidence>
<keyword evidence="2" id="KW-1185">Reference proteome</keyword>
<comment type="caution">
    <text evidence="1">The sequence shown here is derived from an EMBL/GenBank/DDBJ whole genome shotgun (WGS) entry which is preliminary data.</text>
</comment>
<dbReference type="AlphaFoldDB" id="A0A9J5Z068"/>
<evidence type="ECO:0000313" key="1">
    <source>
        <dbReference type="EMBL" id="KAG5606315.1"/>
    </source>
</evidence>
<proteinExistence type="predicted"/>